<comment type="similarity">
    <text evidence="2 11 12">Belongs to the RPAP2 family.</text>
</comment>
<feature type="compositionally biased region" description="Acidic residues" evidence="13">
    <location>
        <begin position="325"/>
        <end position="337"/>
    </location>
</feature>
<dbReference type="AlphaFoldDB" id="A0A507QQY2"/>
<evidence type="ECO:0000256" key="3">
    <source>
        <dbReference type="ARBA" id="ARBA00022723"/>
    </source>
</evidence>
<dbReference type="Proteomes" id="UP000319663">
    <property type="component" value="Unassembled WGS sequence"/>
</dbReference>
<dbReference type="EMBL" id="VIFY01000148">
    <property type="protein sequence ID" value="TQB69532.1"/>
    <property type="molecule type" value="Genomic_DNA"/>
</dbReference>
<dbReference type="STRING" id="5098.A0A507QQY2"/>
<keyword evidence="3 12" id="KW-0479">Metal-binding</keyword>
<keyword evidence="5 12" id="KW-0378">Hydrolase</keyword>
<gene>
    <name evidence="15" type="ORF">MPDQ_001707</name>
</gene>
<feature type="compositionally biased region" description="Basic and acidic residues" evidence="13">
    <location>
        <begin position="254"/>
        <end position="272"/>
    </location>
</feature>
<feature type="region of interest" description="Disordered" evidence="13">
    <location>
        <begin position="28"/>
        <end position="59"/>
    </location>
</feature>
<dbReference type="PANTHER" id="PTHR14732:SF0">
    <property type="entry name" value="RNA POLYMERASE II SUBUNIT B1 CTD PHOSPHATASE RPAP2-RELATED"/>
    <property type="match status" value="1"/>
</dbReference>
<comment type="function">
    <text evidence="12">Putative RNA polymerase II subunit B1 C-terminal domain (CTD) phosphatase involved in RNA polymerase II transcription regulation.</text>
</comment>
<dbReference type="PROSITE" id="PS51479">
    <property type="entry name" value="ZF_RTR1"/>
    <property type="match status" value="1"/>
</dbReference>
<evidence type="ECO:0000256" key="6">
    <source>
        <dbReference type="ARBA" id="ARBA00022833"/>
    </source>
</evidence>
<evidence type="ECO:0000256" key="4">
    <source>
        <dbReference type="ARBA" id="ARBA00022771"/>
    </source>
</evidence>
<keyword evidence="8 12" id="KW-0539">Nucleus</keyword>
<evidence type="ECO:0000256" key="9">
    <source>
        <dbReference type="ARBA" id="ARBA00047761"/>
    </source>
</evidence>
<evidence type="ECO:0000256" key="13">
    <source>
        <dbReference type="SAM" id="MobiDB-lite"/>
    </source>
</evidence>
<dbReference type="InterPro" id="IPR007308">
    <property type="entry name" value="Rtr1/RPAP2_dom"/>
</dbReference>
<dbReference type="GO" id="GO:0008420">
    <property type="term" value="F:RNA polymerase II CTD heptapeptide repeat phosphatase activity"/>
    <property type="evidence" value="ECO:0007669"/>
    <property type="project" value="UniProtKB-UniRule"/>
</dbReference>
<dbReference type="InterPro" id="IPR039693">
    <property type="entry name" value="Rtr1/RPAP2"/>
</dbReference>
<organism evidence="15 16">
    <name type="scientific">Monascus purpureus</name>
    <name type="common">Red mold</name>
    <name type="synonym">Monascus anka</name>
    <dbReference type="NCBI Taxonomy" id="5098"/>
    <lineage>
        <taxon>Eukaryota</taxon>
        <taxon>Fungi</taxon>
        <taxon>Dikarya</taxon>
        <taxon>Ascomycota</taxon>
        <taxon>Pezizomycotina</taxon>
        <taxon>Eurotiomycetes</taxon>
        <taxon>Eurotiomycetidae</taxon>
        <taxon>Eurotiales</taxon>
        <taxon>Aspergillaceae</taxon>
        <taxon>Monascus</taxon>
    </lineage>
</organism>
<feature type="region of interest" description="Disordered" evidence="13">
    <location>
        <begin position="249"/>
        <end position="337"/>
    </location>
</feature>
<evidence type="ECO:0000256" key="8">
    <source>
        <dbReference type="ARBA" id="ARBA00023242"/>
    </source>
</evidence>
<accession>A0A507QQY2</accession>
<evidence type="ECO:0000256" key="2">
    <source>
        <dbReference type="ARBA" id="ARBA00005676"/>
    </source>
</evidence>
<comment type="caution">
    <text evidence="15">The sequence shown here is derived from an EMBL/GenBank/DDBJ whole genome shotgun (WGS) entry which is preliminary data.</text>
</comment>
<dbReference type="GO" id="GO:0008270">
    <property type="term" value="F:zinc ion binding"/>
    <property type="evidence" value="ECO:0007669"/>
    <property type="project" value="UniProtKB-KW"/>
</dbReference>
<evidence type="ECO:0000256" key="10">
    <source>
        <dbReference type="ARBA" id="ARBA00048336"/>
    </source>
</evidence>
<keyword evidence="7 12" id="KW-0904">Protein phosphatase</keyword>
<keyword evidence="6 12" id="KW-0862">Zinc</keyword>
<feature type="domain" description="RTR1-type" evidence="14">
    <location>
        <begin position="114"/>
        <end position="209"/>
    </location>
</feature>
<name>A0A507QQY2_MONPU</name>
<evidence type="ECO:0000256" key="7">
    <source>
        <dbReference type="ARBA" id="ARBA00022912"/>
    </source>
</evidence>
<feature type="compositionally biased region" description="Polar residues" evidence="13">
    <location>
        <begin position="42"/>
        <end position="52"/>
    </location>
</feature>
<dbReference type="OrthoDB" id="2590500at2759"/>
<comment type="catalytic activity">
    <reaction evidence="10 12">
        <text>O-phospho-L-threonyl-[protein] + H2O = L-threonyl-[protein] + phosphate</text>
        <dbReference type="Rhea" id="RHEA:47004"/>
        <dbReference type="Rhea" id="RHEA-COMP:11060"/>
        <dbReference type="Rhea" id="RHEA-COMP:11605"/>
        <dbReference type="ChEBI" id="CHEBI:15377"/>
        <dbReference type="ChEBI" id="CHEBI:30013"/>
        <dbReference type="ChEBI" id="CHEBI:43474"/>
        <dbReference type="ChEBI" id="CHEBI:61977"/>
        <dbReference type="EC" id="3.1.3.16"/>
    </reaction>
</comment>
<evidence type="ECO:0000256" key="1">
    <source>
        <dbReference type="ARBA" id="ARBA00004123"/>
    </source>
</evidence>
<comment type="catalytic activity">
    <reaction evidence="9 12">
        <text>O-phospho-L-seryl-[protein] + H2O = L-seryl-[protein] + phosphate</text>
        <dbReference type="Rhea" id="RHEA:20629"/>
        <dbReference type="Rhea" id="RHEA-COMP:9863"/>
        <dbReference type="Rhea" id="RHEA-COMP:11604"/>
        <dbReference type="ChEBI" id="CHEBI:15377"/>
        <dbReference type="ChEBI" id="CHEBI:29999"/>
        <dbReference type="ChEBI" id="CHEBI:43474"/>
        <dbReference type="ChEBI" id="CHEBI:83421"/>
        <dbReference type="EC" id="3.1.3.16"/>
    </reaction>
</comment>
<evidence type="ECO:0000256" key="12">
    <source>
        <dbReference type="RuleBase" id="RU367080"/>
    </source>
</evidence>
<evidence type="ECO:0000256" key="5">
    <source>
        <dbReference type="ARBA" id="ARBA00022801"/>
    </source>
</evidence>
<dbReference type="PANTHER" id="PTHR14732">
    <property type="entry name" value="RNA POLYMERASE II SUBUNIT B1 CTD PHOSPHATASE RPAP2-RELATED"/>
    <property type="match status" value="1"/>
</dbReference>
<evidence type="ECO:0000256" key="11">
    <source>
        <dbReference type="PROSITE-ProRule" id="PRU00812"/>
    </source>
</evidence>
<keyword evidence="4 12" id="KW-0863">Zinc-finger</keyword>
<reference evidence="15 16" key="1">
    <citation type="submission" date="2019-06" db="EMBL/GenBank/DDBJ databases">
        <title>Wine fermentation using esterase from Monascus purpureus.</title>
        <authorList>
            <person name="Geng C."/>
            <person name="Zhang Y."/>
        </authorList>
    </citation>
    <scope>NUCLEOTIDE SEQUENCE [LARGE SCALE GENOMIC DNA]</scope>
    <source>
        <strain evidence="15">HQ1</strain>
    </source>
</reference>
<evidence type="ECO:0000313" key="16">
    <source>
        <dbReference type="Proteomes" id="UP000319663"/>
    </source>
</evidence>
<dbReference type="GO" id="GO:0005737">
    <property type="term" value="C:cytoplasm"/>
    <property type="evidence" value="ECO:0007669"/>
    <property type="project" value="TreeGrafter"/>
</dbReference>
<dbReference type="GO" id="GO:0005634">
    <property type="term" value="C:nucleus"/>
    <property type="evidence" value="ECO:0007669"/>
    <property type="project" value="UniProtKB-SubCell"/>
</dbReference>
<sequence length="337" mass="37203">MSADARSLPKSILKTSLPSAHAAWVPVAAASDPEHKPGLAASSRQTTTTGQYKSKPGTDPRHLAVALHHAHRIQAQKDAKALILDRILELVQLPTSPSADPAAPSQEDAKAFKTALAAFQPSDYDNLILERNIEGLCGYALCPHEHRREDPKVKNRIVWGPKGSGPGGRGREMNIVPREKLEMWCSDQCAERAIYVKVQLLEQPVWERRAGNAQENHIVLLEEARVMKQEEKGKIRSSTAMREATQQLGNLRLNEGHDSSSKSRDLALERGDSSPAFEAGRVDVQLVEKEHISPNTVTVPELRPEDQTGGSVEGYMPKEHKDTHSEDEEDQDIIDVI</sequence>
<keyword evidence="16" id="KW-1185">Reference proteome</keyword>
<dbReference type="GO" id="GO:0043175">
    <property type="term" value="F:RNA polymerase core enzyme binding"/>
    <property type="evidence" value="ECO:0007669"/>
    <property type="project" value="UniProtKB-UniRule"/>
</dbReference>
<dbReference type="InterPro" id="IPR038534">
    <property type="entry name" value="Rtr1/RPAP2_sf"/>
</dbReference>
<evidence type="ECO:0000313" key="15">
    <source>
        <dbReference type="EMBL" id="TQB69532.1"/>
    </source>
</evidence>
<dbReference type="Gene3D" id="1.25.40.820">
    <property type="match status" value="1"/>
</dbReference>
<proteinExistence type="inferred from homology"/>
<dbReference type="EC" id="3.1.3.16" evidence="12"/>
<protein>
    <recommendedName>
        <fullName evidence="12">RNA polymerase II subunit B1 CTD phosphatase RPAP2 homolog</fullName>
        <ecNumber evidence="12">3.1.3.16</ecNumber>
    </recommendedName>
</protein>
<dbReference type="Pfam" id="PF04181">
    <property type="entry name" value="RPAP2_Rtr1"/>
    <property type="match status" value="1"/>
</dbReference>
<dbReference type="FunFam" id="1.25.40.820:FF:000004">
    <property type="entry name" value="Putative RNA polymerase II subunit B1 CTD phosphatase rtr1"/>
    <property type="match status" value="1"/>
</dbReference>
<evidence type="ECO:0000259" key="14">
    <source>
        <dbReference type="PROSITE" id="PS51479"/>
    </source>
</evidence>
<comment type="subcellular location">
    <subcellularLocation>
        <location evidence="1 12">Nucleus</location>
    </subcellularLocation>
</comment>